<evidence type="ECO:0000256" key="4">
    <source>
        <dbReference type="SAM" id="SignalP"/>
    </source>
</evidence>
<dbReference type="PANTHER" id="PTHR47955">
    <property type="entry name" value="CYTOCHROME P450 FAMILY 71 PROTEIN"/>
    <property type="match status" value="1"/>
</dbReference>
<evidence type="ECO:0008006" key="7">
    <source>
        <dbReference type="Google" id="ProtNLM"/>
    </source>
</evidence>
<dbReference type="GO" id="GO:0004497">
    <property type="term" value="F:monooxygenase activity"/>
    <property type="evidence" value="ECO:0007669"/>
    <property type="project" value="InterPro"/>
</dbReference>
<dbReference type="Pfam" id="PF00067">
    <property type="entry name" value="p450"/>
    <property type="match status" value="1"/>
</dbReference>
<dbReference type="SUPFAM" id="SSF48264">
    <property type="entry name" value="Cytochrome P450"/>
    <property type="match status" value="1"/>
</dbReference>
<evidence type="ECO:0000256" key="1">
    <source>
        <dbReference type="ARBA" id="ARBA00010617"/>
    </source>
</evidence>
<dbReference type="GO" id="GO:0020037">
    <property type="term" value="F:heme binding"/>
    <property type="evidence" value="ECO:0007669"/>
    <property type="project" value="InterPro"/>
</dbReference>
<organism evidence="5 6">
    <name type="scientific">Asparagus officinalis</name>
    <name type="common">Garden asparagus</name>
    <dbReference type="NCBI Taxonomy" id="4686"/>
    <lineage>
        <taxon>Eukaryota</taxon>
        <taxon>Viridiplantae</taxon>
        <taxon>Streptophyta</taxon>
        <taxon>Embryophyta</taxon>
        <taxon>Tracheophyta</taxon>
        <taxon>Spermatophyta</taxon>
        <taxon>Magnoliopsida</taxon>
        <taxon>Liliopsida</taxon>
        <taxon>Asparagales</taxon>
        <taxon>Asparagaceae</taxon>
        <taxon>Asparagoideae</taxon>
        <taxon>Asparagus</taxon>
    </lineage>
</organism>
<dbReference type="InterPro" id="IPR002401">
    <property type="entry name" value="Cyt_P450_E_grp-I"/>
</dbReference>
<dbReference type="GO" id="GO:0016705">
    <property type="term" value="F:oxidoreductase activity, acting on paired donors, with incorporation or reduction of molecular oxygen"/>
    <property type="evidence" value="ECO:0007669"/>
    <property type="project" value="InterPro"/>
</dbReference>
<evidence type="ECO:0000256" key="2">
    <source>
        <dbReference type="ARBA" id="ARBA00022723"/>
    </source>
</evidence>
<dbReference type="Gramene" id="ONK66257">
    <property type="protein sequence ID" value="ONK66257"/>
    <property type="gene ID" value="A4U43_C06F5840"/>
</dbReference>
<dbReference type="GO" id="GO:0005506">
    <property type="term" value="F:iron ion binding"/>
    <property type="evidence" value="ECO:0007669"/>
    <property type="project" value="InterPro"/>
</dbReference>
<evidence type="ECO:0000313" key="5">
    <source>
        <dbReference type="EMBL" id="ONK66257.1"/>
    </source>
</evidence>
<dbReference type="Gene3D" id="1.10.630.10">
    <property type="entry name" value="Cytochrome P450"/>
    <property type="match status" value="1"/>
</dbReference>
<evidence type="ECO:0000256" key="3">
    <source>
        <dbReference type="ARBA" id="ARBA00023004"/>
    </source>
</evidence>
<feature type="chain" id="PRO_5024280254" description="Cytochrome P450" evidence="4">
    <location>
        <begin position="22"/>
        <end position="319"/>
    </location>
</feature>
<protein>
    <recommendedName>
        <fullName evidence="7">Cytochrome P450</fullName>
    </recommendedName>
</protein>
<dbReference type="Proteomes" id="UP000243459">
    <property type="component" value="Chromosome 6"/>
</dbReference>
<keyword evidence="3" id="KW-0408">Iron</keyword>
<evidence type="ECO:0000313" key="6">
    <source>
        <dbReference type="Proteomes" id="UP000243459"/>
    </source>
</evidence>
<dbReference type="InterPro" id="IPR001128">
    <property type="entry name" value="Cyt_P450"/>
</dbReference>
<dbReference type="PANTHER" id="PTHR47955:SF15">
    <property type="entry name" value="CYTOCHROME P450 71A2-LIKE"/>
    <property type="match status" value="1"/>
</dbReference>
<keyword evidence="2" id="KW-0479">Metal-binding</keyword>
<comment type="similarity">
    <text evidence="1">Belongs to the cytochrome P450 family.</text>
</comment>
<keyword evidence="4" id="KW-0732">Signal</keyword>
<reference evidence="6" key="1">
    <citation type="journal article" date="2017" name="Nat. Commun.">
        <title>The asparagus genome sheds light on the origin and evolution of a young Y chromosome.</title>
        <authorList>
            <person name="Harkess A."/>
            <person name="Zhou J."/>
            <person name="Xu C."/>
            <person name="Bowers J.E."/>
            <person name="Van der Hulst R."/>
            <person name="Ayyampalayam S."/>
            <person name="Mercati F."/>
            <person name="Riccardi P."/>
            <person name="McKain M.R."/>
            <person name="Kakrana A."/>
            <person name="Tang H."/>
            <person name="Ray J."/>
            <person name="Groenendijk J."/>
            <person name="Arikit S."/>
            <person name="Mathioni S.M."/>
            <person name="Nakano M."/>
            <person name="Shan H."/>
            <person name="Telgmann-Rauber A."/>
            <person name="Kanno A."/>
            <person name="Yue Z."/>
            <person name="Chen H."/>
            <person name="Li W."/>
            <person name="Chen Y."/>
            <person name="Xu X."/>
            <person name="Zhang Y."/>
            <person name="Luo S."/>
            <person name="Chen H."/>
            <person name="Gao J."/>
            <person name="Mao Z."/>
            <person name="Pires J.C."/>
            <person name="Luo M."/>
            <person name="Kudrna D."/>
            <person name="Wing R.A."/>
            <person name="Meyers B.C."/>
            <person name="Yi K."/>
            <person name="Kong H."/>
            <person name="Lavrijsen P."/>
            <person name="Sunseri F."/>
            <person name="Falavigna A."/>
            <person name="Ye Y."/>
            <person name="Leebens-Mack J.H."/>
            <person name="Chen G."/>
        </authorList>
    </citation>
    <scope>NUCLEOTIDE SEQUENCE [LARGE SCALE GENOMIC DNA]</scope>
    <source>
        <strain evidence="6">cv. DH0086</strain>
    </source>
</reference>
<dbReference type="AlphaFoldDB" id="A0A5P1EM48"/>
<accession>A0A5P1EM48</accession>
<dbReference type="InterPro" id="IPR036396">
    <property type="entry name" value="Cyt_P450_sf"/>
</dbReference>
<dbReference type="EMBL" id="CM007386">
    <property type="protein sequence ID" value="ONK66257.1"/>
    <property type="molecule type" value="Genomic_DNA"/>
</dbReference>
<feature type="signal peptide" evidence="4">
    <location>
        <begin position="1"/>
        <end position="21"/>
    </location>
</feature>
<name>A0A5P1EM48_ASPOF</name>
<keyword evidence="6" id="KW-1185">Reference proteome</keyword>
<dbReference type="OMA" id="CMVRTIS"/>
<dbReference type="PRINTS" id="PR00463">
    <property type="entry name" value="EP450I"/>
</dbReference>
<gene>
    <name evidence="5" type="ORF">A4U43_C06F5840</name>
</gene>
<sequence>MLFLSTITFILLFFFLTVCHRKPTQKSPPSPLRLPIVGNLHQLGSLPHRSLQALSNRYGSIMLLRIGCVPTIIVSSEEMAREVMKKNDLGSASRPKSSMAKMLIYDRDMAFAPYGEYWRQVRKISVIHLLSFKMVQTFFSIREEEVSIMIDKIRASQHALVDLSELFVSLSSDIICRVALGRKYIEGVGAKKVRDMLGELGYLLGSFPIGDFIPWLGWVDNLTSLNSRARKNSKELDSFLEEVLQEHLQARRDVNGNYKEDGDFVDILLSLDEKDERIGVSLEKDEKVGVSLSLGRDSIKAIILVSKDSFNKTLFTILI</sequence>
<proteinExistence type="inferred from homology"/>